<dbReference type="GO" id="GO:0005634">
    <property type="term" value="C:nucleus"/>
    <property type="evidence" value="ECO:0007669"/>
    <property type="project" value="TreeGrafter"/>
</dbReference>
<keyword evidence="3" id="KW-1185">Reference proteome</keyword>
<dbReference type="PANTHER" id="PTHR12790:SF0">
    <property type="entry name" value="RNA POLYMERASE I-SPECIFIC TRANSCRIPTION INITIATION FACTOR RRN3-RELATED"/>
    <property type="match status" value="1"/>
</dbReference>
<dbReference type="OMA" id="VCSPAIV"/>
<dbReference type="GO" id="GO:0006361">
    <property type="term" value="P:transcription initiation at RNA polymerase I promoter"/>
    <property type="evidence" value="ECO:0007669"/>
    <property type="project" value="InterPro"/>
</dbReference>
<keyword evidence="2" id="KW-0648">Protein biosynthesis</keyword>
<evidence type="ECO:0000256" key="1">
    <source>
        <dbReference type="ARBA" id="ARBA00010098"/>
    </source>
</evidence>
<name>A0A139A5M1_GONPJ</name>
<dbReference type="STRING" id="1344416.A0A139A5M1"/>
<dbReference type="OrthoDB" id="26970at2759"/>
<comment type="similarity">
    <text evidence="1">Belongs to the RRN3 family.</text>
</comment>
<dbReference type="Proteomes" id="UP000070544">
    <property type="component" value="Unassembled WGS sequence"/>
</dbReference>
<gene>
    <name evidence="2" type="ORF">M427DRAFT_59761</name>
</gene>
<reference evidence="2 3" key="1">
    <citation type="journal article" date="2015" name="Genome Biol. Evol.">
        <title>Phylogenomic analyses indicate that early fungi evolved digesting cell walls of algal ancestors of land plants.</title>
        <authorList>
            <person name="Chang Y."/>
            <person name="Wang S."/>
            <person name="Sekimoto S."/>
            <person name="Aerts A.L."/>
            <person name="Choi C."/>
            <person name="Clum A."/>
            <person name="LaButti K.M."/>
            <person name="Lindquist E.A."/>
            <person name="Yee Ngan C."/>
            <person name="Ohm R.A."/>
            <person name="Salamov A.A."/>
            <person name="Grigoriev I.V."/>
            <person name="Spatafora J.W."/>
            <person name="Berbee M.L."/>
        </authorList>
    </citation>
    <scope>NUCLEOTIDE SEQUENCE [LARGE SCALE GENOMIC DNA]</scope>
    <source>
        <strain evidence="2 3">JEL478</strain>
    </source>
</reference>
<proteinExistence type="inferred from homology"/>
<protein>
    <submittedName>
        <fullName evidence="2">RNA polymerase I-specific transcription initiation factor RRN3</fullName>
    </submittedName>
</protein>
<sequence>MVSWALNELAVGQQKTNHLPNVLELPLELWSTVEFAAQTLERANDASYSKVVELFRNKSSSTTTDPNYSLWLRAFNLLVPSFDQRHTDLVTALLDMDWASQGTGFRDVFIRFVCGLASAHPFYLPLVLESLVRTFRDPNVDVGLLEGSHLSLEHILDLVPTAASVLVPIFTRAFPHRREDITVQTRFLENALRVARYARVLQYPLLLLIVEKLLDIDVAIQVEVEELTEDEIEEVRHAMEKNDDIAAKAEASTALTLLDQDAGDDVFPEDLDSDGESDMDVELSPAAIDFADMLAKLDKMLAIMFAMLAGSQRAAPSAFRMKPDAGSREAIMQDLLTIFERKVLTTHRSRYTQFLIFYGCSLSSSHSNDFLSLLCSMVLDDHAPVHIRMTAAAYAGSYIARAAYVSQTGVQATLQILLGWADLFVTRNTSPSVMVDSRVFYSVVQAVLYALIFRWEELLLGGTSAHFSTELHVLKRVILSKWEPLKVCPQTTVNEFLRLAHESDFFWLAVDEETSPPGAMSSETPSTVNGSGQSSIALLLELYPFDPYNLVKSRIYIDDIFRHWSTDVDDDIESVGSDTSSENSADVADVVGSLL</sequence>
<evidence type="ECO:0000313" key="3">
    <source>
        <dbReference type="Proteomes" id="UP000070544"/>
    </source>
</evidence>
<dbReference type="InterPro" id="IPR007991">
    <property type="entry name" value="RNA_pol_I_trans_ini_fac_RRN3"/>
</dbReference>
<dbReference type="PANTHER" id="PTHR12790">
    <property type="entry name" value="TRANSCRIPTION INITIATION FACTOR IA RRN3"/>
    <property type="match status" value="1"/>
</dbReference>
<dbReference type="GO" id="GO:0001042">
    <property type="term" value="F:RNA polymerase I core binding"/>
    <property type="evidence" value="ECO:0007669"/>
    <property type="project" value="TreeGrafter"/>
</dbReference>
<keyword evidence="2" id="KW-0396">Initiation factor</keyword>
<dbReference type="AlphaFoldDB" id="A0A139A5M1"/>
<organism evidence="2 3">
    <name type="scientific">Gonapodya prolifera (strain JEL478)</name>
    <name type="common">Monoblepharis prolifera</name>
    <dbReference type="NCBI Taxonomy" id="1344416"/>
    <lineage>
        <taxon>Eukaryota</taxon>
        <taxon>Fungi</taxon>
        <taxon>Fungi incertae sedis</taxon>
        <taxon>Chytridiomycota</taxon>
        <taxon>Chytridiomycota incertae sedis</taxon>
        <taxon>Monoblepharidomycetes</taxon>
        <taxon>Monoblepharidales</taxon>
        <taxon>Gonapodyaceae</taxon>
        <taxon>Gonapodya</taxon>
    </lineage>
</organism>
<dbReference type="GO" id="GO:0003743">
    <property type="term" value="F:translation initiation factor activity"/>
    <property type="evidence" value="ECO:0007669"/>
    <property type="project" value="UniProtKB-KW"/>
</dbReference>
<dbReference type="GO" id="GO:0001181">
    <property type="term" value="F:RNA polymerase I general transcription initiation factor activity"/>
    <property type="evidence" value="ECO:0007669"/>
    <property type="project" value="InterPro"/>
</dbReference>
<evidence type="ECO:0000313" key="2">
    <source>
        <dbReference type="EMBL" id="KXS12076.1"/>
    </source>
</evidence>
<accession>A0A139A5M1</accession>
<dbReference type="Pfam" id="PF05327">
    <property type="entry name" value="RRN3"/>
    <property type="match status" value="1"/>
</dbReference>
<dbReference type="EMBL" id="KQ965791">
    <property type="protein sequence ID" value="KXS12076.1"/>
    <property type="molecule type" value="Genomic_DNA"/>
</dbReference>